<comment type="similarity">
    <text evidence="2 7">Belongs to the tetraspanin (TM4SF) family.</text>
</comment>
<evidence type="ECO:0000256" key="2">
    <source>
        <dbReference type="ARBA" id="ARBA00006840"/>
    </source>
</evidence>
<feature type="transmembrane region" description="Helical" evidence="7">
    <location>
        <begin position="197"/>
        <end position="219"/>
    </location>
</feature>
<dbReference type="AlphaFoldDB" id="A0A9N9SJF4"/>
<evidence type="ECO:0000313" key="9">
    <source>
        <dbReference type="Proteomes" id="UP001153737"/>
    </source>
</evidence>
<organism evidence="8 9">
    <name type="scientific">Phaedon cochleariae</name>
    <name type="common">Mustard beetle</name>
    <dbReference type="NCBI Taxonomy" id="80249"/>
    <lineage>
        <taxon>Eukaryota</taxon>
        <taxon>Metazoa</taxon>
        <taxon>Ecdysozoa</taxon>
        <taxon>Arthropoda</taxon>
        <taxon>Hexapoda</taxon>
        <taxon>Insecta</taxon>
        <taxon>Pterygota</taxon>
        <taxon>Neoptera</taxon>
        <taxon>Endopterygota</taxon>
        <taxon>Coleoptera</taxon>
        <taxon>Polyphaga</taxon>
        <taxon>Cucujiformia</taxon>
        <taxon>Chrysomeloidea</taxon>
        <taxon>Chrysomelidae</taxon>
        <taxon>Chrysomelinae</taxon>
        <taxon>Chrysomelini</taxon>
        <taxon>Phaedon</taxon>
    </lineage>
</organism>
<dbReference type="InterPro" id="IPR018499">
    <property type="entry name" value="Tetraspanin/Peripherin"/>
</dbReference>
<dbReference type="PRINTS" id="PR00259">
    <property type="entry name" value="TMFOUR"/>
</dbReference>
<evidence type="ECO:0000256" key="4">
    <source>
        <dbReference type="ARBA" id="ARBA00022989"/>
    </source>
</evidence>
<proteinExistence type="inferred from homology"/>
<dbReference type="GO" id="GO:0005886">
    <property type="term" value="C:plasma membrane"/>
    <property type="evidence" value="ECO:0007669"/>
    <property type="project" value="TreeGrafter"/>
</dbReference>
<dbReference type="InterPro" id="IPR000301">
    <property type="entry name" value="Tetraspanin_animals"/>
</dbReference>
<evidence type="ECO:0000256" key="3">
    <source>
        <dbReference type="ARBA" id="ARBA00022692"/>
    </source>
</evidence>
<dbReference type="PIRSF" id="PIRSF002419">
    <property type="entry name" value="Tetraspanin"/>
    <property type="match status" value="1"/>
</dbReference>
<dbReference type="Pfam" id="PF00335">
    <property type="entry name" value="Tetraspanin"/>
    <property type="match status" value="1"/>
</dbReference>
<dbReference type="CDD" id="cd03127">
    <property type="entry name" value="tetraspanin_LEL"/>
    <property type="match status" value="1"/>
</dbReference>
<dbReference type="PANTHER" id="PTHR19282:SF521">
    <property type="entry name" value="IP01817P-RELATED"/>
    <property type="match status" value="1"/>
</dbReference>
<dbReference type="PANTHER" id="PTHR19282">
    <property type="entry name" value="TETRASPANIN"/>
    <property type="match status" value="1"/>
</dbReference>
<feature type="transmembrane region" description="Helical" evidence="7">
    <location>
        <begin position="7"/>
        <end position="33"/>
    </location>
</feature>
<comment type="subcellular location">
    <subcellularLocation>
        <location evidence="1 7">Membrane</location>
        <topology evidence="1 7">Multi-pass membrane protein</topology>
    </subcellularLocation>
</comment>
<evidence type="ECO:0000313" key="8">
    <source>
        <dbReference type="EMBL" id="CAG9822004.1"/>
    </source>
</evidence>
<dbReference type="SUPFAM" id="SSF48652">
    <property type="entry name" value="Tetraspanin"/>
    <property type="match status" value="1"/>
</dbReference>
<name>A0A9N9SJF4_PHACE</name>
<sequence length="232" mass="25414">MGCAEGVVKLLVFSANLVFALGGLALIVVGVLYKLNINDYLDAIPNDFQNIGLAPTFTIVVGSVIFVIAFFGCCGAIRESPCLLTTYSVILLVIFLLQIAVGVFAFLEIKDDATLKSKVDQTLTNLFNKYNTSTNSSQNELADLIQQEFECCGTAGTIWPNNTEPASCHENKDYSKTKFRNYCSSAFSDFLHDALKVIGITVLALSALEVIGSIFSLCLSSSIRNRDRRFRY</sequence>
<accession>A0A9N9SJF4</accession>
<dbReference type="EMBL" id="OU896711">
    <property type="protein sequence ID" value="CAG9822004.1"/>
    <property type="molecule type" value="Genomic_DNA"/>
</dbReference>
<evidence type="ECO:0000256" key="6">
    <source>
        <dbReference type="PIRSR" id="PIRSR002419-1"/>
    </source>
</evidence>
<keyword evidence="9" id="KW-1185">Reference proteome</keyword>
<reference evidence="8" key="1">
    <citation type="submission" date="2022-01" db="EMBL/GenBank/DDBJ databases">
        <authorList>
            <person name="King R."/>
        </authorList>
    </citation>
    <scope>NUCLEOTIDE SEQUENCE</scope>
</reference>
<reference evidence="8" key="2">
    <citation type="submission" date="2022-10" db="EMBL/GenBank/DDBJ databases">
        <authorList>
            <consortium name="ENA_rothamsted_submissions"/>
            <consortium name="culmorum"/>
            <person name="King R."/>
        </authorList>
    </citation>
    <scope>NUCLEOTIDE SEQUENCE</scope>
</reference>
<dbReference type="PROSITE" id="PS00421">
    <property type="entry name" value="TM4_1"/>
    <property type="match status" value="1"/>
</dbReference>
<dbReference type="Gene3D" id="1.10.1450.10">
    <property type="entry name" value="Tetraspanin"/>
    <property type="match status" value="1"/>
</dbReference>
<keyword evidence="5 7" id="KW-0472">Membrane</keyword>
<dbReference type="InterPro" id="IPR008952">
    <property type="entry name" value="Tetraspanin_EC2_sf"/>
</dbReference>
<evidence type="ECO:0000256" key="1">
    <source>
        <dbReference type="ARBA" id="ARBA00004141"/>
    </source>
</evidence>
<feature type="transmembrane region" description="Helical" evidence="7">
    <location>
        <begin position="53"/>
        <end position="77"/>
    </location>
</feature>
<dbReference type="Proteomes" id="UP001153737">
    <property type="component" value="Chromosome 5"/>
</dbReference>
<dbReference type="InterPro" id="IPR018503">
    <property type="entry name" value="Tetraspanin_CS"/>
</dbReference>
<evidence type="ECO:0000256" key="7">
    <source>
        <dbReference type="RuleBase" id="RU361218"/>
    </source>
</evidence>
<evidence type="ECO:0000256" key="5">
    <source>
        <dbReference type="ARBA" id="ARBA00023136"/>
    </source>
</evidence>
<feature type="transmembrane region" description="Helical" evidence="7">
    <location>
        <begin position="89"/>
        <end position="107"/>
    </location>
</feature>
<keyword evidence="6" id="KW-1015">Disulfide bond</keyword>
<gene>
    <name evidence="8" type="ORF">PHAECO_LOCUS8914</name>
</gene>
<feature type="disulfide bond" evidence="6">
    <location>
        <begin position="152"/>
        <end position="168"/>
    </location>
</feature>
<protein>
    <recommendedName>
        <fullName evidence="7">Tetraspanin</fullName>
    </recommendedName>
</protein>
<dbReference type="OrthoDB" id="71600at2759"/>
<keyword evidence="3 7" id="KW-0812">Transmembrane</keyword>
<keyword evidence="4 7" id="KW-1133">Transmembrane helix</keyword>